<dbReference type="PANTHER" id="PTHR15067">
    <property type="entry name" value="E3 UBIQUITIN-PROTEIN LIGASE RNF8"/>
    <property type="match status" value="1"/>
</dbReference>
<keyword evidence="2" id="KW-0479">Metal-binding</keyword>
<evidence type="ECO:0000256" key="1">
    <source>
        <dbReference type="ARBA" id="ARBA00022679"/>
    </source>
</evidence>
<dbReference type="GO" id="GO:0061630">
    <property type="term" value="F:ubiquitin protein ligase activity"/>
    <property type="evidence" value="ECO:0007669"/>
    <property type="project" value="TreeGrafter"/>
</dbReference>
<dbReference type="GO" id="GO:0016567">
    <property type="term" value="P:protein ubiquitination"/>
    <property type="evidence" value="ECO:0007669"/>
    <property type="project" value="TreeGrafter"/>
</dbReference>
<sequence length="369" mass="41296">MFLAFETLQALLIQGFQLLDMWINHLAVKNLDCQRSKFLDSVTAGFIFSRLMISVRLQSCILLDIFGLFDVHVTYWNPYPLDRIIIGMESSTQPESWLLPRYRYLGNGQVLAHLVAPWNLVDVVLILNMRALLSAILRRVKGYIKLRAALGALHAALPDATSEQIRAYDDECAICPLTSLGSVTNDRNQWLRLKDFNAATSFILDACDHDHDGGRLDQGLNEVYSCPTCRKPLFVDRTESETNPSTGEVSSDEQLSRQFERQNNPAHALTTGVFPTLTPNSIESDPLRLEFIVPSLRPAKNKLCCCNSEQSSPDVTIILRKSFMATWNRGKTFSGNILGPDVGILANPRALFEDKMSRGLCRSTKSGVT</sequence>
<evidence type="ECO:0000313" key="8">
    <source>
        <dbReference type="Proteomes" id="UP000836841"/>
    </source>
</evidence>
<keyword evidence="8" id="KW-1185">Reference proteome</keyword>
<dbReference type="GO" id="GO:0005886">
    <property type="term" value="C:plasma membrane"/>
    <property type="evidence" value="ECO:0007669"/>
    <property type="project" value="TreeGrafter"/>
</dbReference>
<dbReference type="GO" id="GO:0034052">
    <property type="term" value="P:positive regulation of plant-type hypersensitive response"/>
    <property type="evidence" value="ECO:0007669"/>
    <property type="project" value="TreeGrafter"/>
</dbReference>
<evidence type="ECO:0000256" key="4">
    <source>
        <dbReference type="ARBA" id="ARBA00022786"/>
    </source>
</evidence>
<keyword evidence="1" id="KW-0808">Transferase</keyword>
<evidence type="ECO:0000256" key="2">
    <source>
        <dbReference type="ARBA" id="ARBA00022723"/>
    </source>
</evidence>
<keyword evidence="4" id="KW-0833">Ubl conjugation pathway</keyword>
<evidence type="ECO:0000256" key="3">
    <source>
        <dbReference type="ARBA" id="ARBA00022771"/>
    </source>
</evidence>
<dbReference type="InterPro" id="IPR013083">
    <property type="entry name" value="Znf_RING/FYVE/PHD"/>
</dbReference>
<protein>
    <submittedName>
        <fullName evidence="7">Uncharacterized protein</fullName>
    </submittedName>
</protein>
<dbReference type="Proteomes" id="UP000836841">
    <property type="component" value="Chromosome 6"/>
</dbReference>
<dbReference type="GO" id="GO:0005829">
    <property type="term" value="C:cytosol"/>
    <property type="evidence" value="ECO:0007669"/>
    <property type="project" value="TreeGrafter"/>
</dbReference>
<dbReference type="GO" id="GO:0008270">
    <property type="term" value="F:zinc ion binding"/>
    <property type="evidence" value="ECO:0007669"/>
    <property type="project" value="UniProtKB-KW"/>
</dbReference>
<dbReference type="PANTHER" id="PTHR15067:SF4">
    <property type="entry name" value="E3 UBIQUITIN-PROTEIN LIGASE RNF8"/>
    <property type="match status" value="1"/>
</dbReference>
<evidence type="ECO:0000313" key="7">
    <source>
        <dbReference type="EMBL" id="CAH2070377.1"/>
    </source>
</evidence>
<keyword evidence="3" id="KW-0863">Zinc-finger</keyword>
<evidence type="ECO:0000256" key="6">
    <source>
        <dbReference type="SAM" id="MobiDB-lite"/>
    </source>
</evidence>
<dbReference type="GO" id="GO:0000151">
    <property type="term" value="C:ubiquitin ligase complex"/>
    <property type="evidence" value="ECO:0007669"/>
    <property type="project" value="TreeGrafter"/>
</dbReference>
<name>A0AAU9SPG9_THLAR</name>
<proteinExistence type="predicted"/>
<evidence type="ECO:0000256" key="5">
    <source>
        <dbReference type="ARBA" id="ARBA00022833"/>
    </source>
</evidence>
<dbReference type="EMBL" id="OU466862">
    <property type="protein sequence ID" value="CAH2070377.1"/>
    <property type="molecule type" value="Genomic_DNA"/>
</dbReference>
<dbReference type="GO" id="GO:0006511">
    <property type="term" value="P:ubiquitin-dependent protein catabolic process"/>
    <property type="evidence" value="ECO:0007669"/>
    <property type="project" value="TreeGrafter"/>
</dbReference>
<dbReference type="AlphaFoldDB" id="A0AAU9SPG9"/>
<keyword evidence="5" id="KW-0862">Zinc</keyword>
<dbReference type="Gene3D" id="3.30.40.10">
    <property type="entry name" value="Zinc/RING finger domain, C3HC4 (zinc finger)"/>
    <property type="match status" value="1"/>
</dbReference>
<reference evidence="7 8" key="1">
    <citation type="submission" date="2022-03" db="EMBL/GenBank/DDBJ databases">
        <authorList>
            <person name="Nunn A."/>
            <person name="Chopra R."/>
            <person name="Nunn A."/>
            <person name="Contreras Garrido A."/>
        </authorList>
    </citation>
    <scope>NUCLEOTIDE SEQUENCE [LARGE SCALE GENOMIC DNA]</scope>
</reference>
<feature type="compositionally biased region" description="Polar residues" evidence="6">
    <location>
        <begin position="241"/>
        <end position="253"/>
    </location>
</feature>
<organism evidence="7 8">
    <name type="scientific">Thlaspi arvense</name>
    <name type="common">Field penny-cress</name>
    <dbReference type="NCBI Taxonomy" id="13288"/>
    <lineage>
        <taxon>Eukaryota</taxon>
        <taxon>Viridiplantae</taxon>
        <taxon>Streptophyta</taxon>
        <taxon>Embryophyta</taxon>
        <taxon>Tracheophyta</taxon>
        <taxon>Spermatophyta</taxon>
        <taxon>Magnoliopsida</taxon>
        <taxon>eudicotyledons</taxon>
        <taxon>Gunneridae</taxon>
        <taxon>Pentapetalae</taxon>
        <taxon>rosids</taxon>
        <taxon>malvids</taxon>
        <taxon>Brassicales</taxon>
        <taxon>Brassicaceae</taxon>
        <taxon>Thlaspideae</taxon>
        <taxon>Thlaspi</taxon>
    </lineage>
</organism>
<gene>
    <name evidence="7" type="ORF">TAV2_LOCUS21680</name>
</gene>
<accession>A0AAU9SPG9</accession>
<feature type="region of interest" description="Disordered" evidence="6">
    <location>
        <begin position="237"/>
        <end position="259"/>
    </location>
</feature>